<feature type="transmembrane region" description="Helical" evidence="1">
    <location>
        <begin position="38"/>
        <end position="59"/>
    </location>
</feature>
<dbReference type="EMBL" id="CP011299">
    <property type="protein sequence ID" value="ANF16929.1"/>
    <property type="molecule type" value="Genomic_DNA"/>
</dbReference>
<keyword evidence="3" id="KW-1185">Reference proteome</keyword>
<keyword evidence="1" id="KW-0812">Transmembrane</keyword>
<dbReference type="AlphaFoldDB" id="A0A172WD86"/>
<dbReference type="Proteomes" id="UP000077654">
    <property type="component" value="Chromosome"/>
</dbReference>
<evidence type="ECO:0000256" key="1">
    <source>
        <dbReference type="SAM" id="Phobius"/>
    </source>
</evidence>
<reference evidence="2 3" key="1">
    <citation type="submission" date="2015-04" db="EMBL/GenBank/DDBJ databases">
        <title>Buchnera aphidicola assembly.</title>
        <authorList>
            <person name="Zhang Y."/>
        </authorList>
    </citation>
    <scope>NUCLEOTIDE SEQUENCE [LARGE SCALE GENOMIC DNA]</scope>
    <source>
        <strain evidence="2 3">SC</strain>
    </source>
</reference>
<evidence type="ECO:0000313" key="3">
    <source>
        <dbReference type="Proteomes" id="UP000077654"/>
    </source>
</evidence>
<name>A0A172WD86_BUCSC</name>
<proteinExistence type="predicted"/>
<sequence>MVVIIVKFNGFKNFLLYIHNNFTIIFNKNVFRNKFIEMFYTEYFLIIVFIFNMYCYKIYNQYFF</sequence>
<gene>
    <name evidence="2" type="ORF">XW81_00590</name>
</gene>
<keyword evidence="1" id="KW-1133">Transmembrane helix</keyword>
<accession>A0A172WD86</accession>
<dbReference type="PATRIC" id="fig|118110.3.peg.112"/>
<keyword evidence="1" id="KW-0472">Membrane</keyword>
<protein>
    <submittedName>
        <fullName evidence="2">Uncharacterized protein</fullName>
    </submittedName>
</protein>
<evidence type="ECO:0000313" key="2">
    <source>
        <dbReference type="EMBL" id="ANF16929.1"/>
    </source>
</evidence>
<organism evidence="2 3">
    <name type="scientific">Buchnera aphidicola subsp. Schlechtendalia chinensis</name>
    <dbReference type="NCBI Taxonomy" id="118110"/>
    <lineage>
        <taxon>Bacteria</taxon>
        <taxon>Pseudomonadati</taxon>
        <taxon>Pseudomonadota</taxon>
        <taxon>Gammaproteobacteria</taxon>
        <taxon>Enterobacterales</taxon>
        <taxon>Erwiniaceae</taxon>
        <taxon>Buchnera</taxon>
    </lineage>
</organism>